<evidence type="ECO:0000313" key="2">
    <source>
        <dbReference type="Proteomes" id="UP000218807"/>
    </source>
</evidence>
<accession>A0A2A5KR32</accession>
<proteinExistence type="predicted"/>
<reference evidence="1 2" key="1">
    <citation type="submission" date="2017-09" db="EMBL/GenBank/DDBJ databases">
        <title>Comparative genomics of rhizobia isolated from Phaseolus vulgaris in China.</title>
        <authorList>
            <person name="Tong W."/>
        </authorList>
    </citation>
    <scope>NUCLEOTIDE SEQUENCE [LARGE SCALE GENOMIC DNA]</scope>
    <source>
        <strain evidence="1 2">L101</strain>
    </source>
</reference>
<protein>
    <submittedName>
        <fullName evidence="1">Uncharacterized protein</fullName>
    </submittedName>
</protein>
<comment type="caution">
    <text evidence="1">The sequence shown here is derived from an EMBL/GenBank/DDBJ whole genome shotgun (WGS) entry which is preliminary data.</text>
</comment>
<dbReference type="Proteomes" id="UP000218807">
    <property type="component" value="Unassembled WGS sequence"/>
</dbReference>
<gene>
    <name evidence="1" type="ORF">CPT34_18295</name>
</gene>
<organism evidence="1 2">
    <name type="scientific">Rhizobium sophoriradicis</name>
    <dbReference type="NCBI Taxonomy" id="1535245"/>
    <lineage>
        <taxon>Bacteria</taxon>
        <taxon>Pseudomonadati</taxon>
        <taxon>Pseudomonadota</taxon>
        <taxon>Alphaproteobacteria</taxon>
        <taxon>Hyphomicrobiales</taxon>
        <taxon>Rhizobiaceae</taxon>
        <taxon>Rhizobium/Agrobacterium group</taxon>
        <taxon>Rhizobium</taxon>
    </lineage>
</organism>
<sequence>MWLGRILIQTAIFYGALAMSPLAHGAEISAEEAFLVNISIETVPRMQREYMRVNLQQLGKRETIDIASHVASESVDRWYVEGIFDGVNGLPHEPIPGEEVVVTGELVERWQLSPFRPYYLEATEIPDCTGMLSDSCGWLPLTLTLSP</sequence>
<dbReference type="EMBL" id="NXDM01000018">
    <property type="protein sequence ID" value="PCK79520.1"/>
    <property type="molecule type" value="Genomic_DNA"/>
</dbReference>
<dbReference type="AlphaFoldDB" id="A0A2A5KR32"/>
<keyword evidence="2" id="KW-1185">Reference proteome</keyword>
<name>A0A2A5KR32_9HYPH</name>
<evidence type="ECO:0000313" key="1">
    <source>
        <dbReference type="EMBL" id="PCK79520.1"/>
    </source>
</evidence>